<dbReference type="InterPro" id="IPR052520">
    <property type="entry name" value="ATL_DNA_repair"/>
</dbReference>
<proteinExistence type="predicted"/>
<evidence type="ECO:0000259" key="2">
    <source>
        <dbReference type="Pfam" id="PF01035"/>
    </source>
</evidence>
<gene>
    <name evidence="3" type="ORF">H6A20_11125</name>
</gene>
<dbReference type="AlphaFoldDB" id="A0A938XED5"/>
<dbReference type="Proteomes" id="UP000705508">
    <property type="component" value="Unassembled WGS sequence"/>
</dbReference>
<dbReference type="InterPro" id="IPR036388">
    <property type="entry name" value="WH-like_DNA-bd_sf"/>
</dbReference>
<dbReference type="RefSeq" id="WP_204907197.1">
    <property type="nucleotide sequence ID" value="NZ_JACJKS010000019.1"/>
</dbReference>
<reference evidence="3" key="1">
    <citation type="submission" date="2020-08" db="EMBL/GenBank/DDBJ databases">
        <authorList>
            <person name="Cejkova D."/>
            <person name="Kubasova T."/>
            <person name="Jahodarova E."/>
            <person name="Rychlik I."/>
        </authorList>
    </citation>
    <scope>NUCLEOTIDE SEQUENCE</scope>
    <source>
        <strain evidence="3">An582</strain>
    </source>
</reference>
<dbReference type="CDD" id="cd06445">
    <property type="entry name" value="ATase"/>
    <property type="match status" value="1"/>
</dbReference>
<dbReference type="InterPro" id="IPR036217">
    <property type="entry name" value="MethylDNA_cys_MeTrfase_DNAb"/>
</dbReference>
<dbReference type="GO" id="GO:0006281">
    <property type="term" value="P:DNA repair"/>
    <property type="evidence" value="ECO:0007669"/>
    <property type="project" value="InterPro"/>
</dbReference>
<reference evidence="3" key="2">
    <citation type="journal article" date="2021" name="Sci. Rep.">
        <title>The distribution of antibiotic resistance genes in chicken gut microbiota commensals.</title>
        <authorList>
            <person name="Juricova H."/>
            <person name="Matiasovicova J."/>
            <person name="Kubasova T."/>
            <person name="Cejkova D."/>
            <person name="Rychlik I."/>
        </authorList>
    </citation>
    <scope>NUCLEOTIDE SEQUENCE</scope>
    <source>
        <strain evidence="3">An582</strain>
    </source>
</reference>
<evidence type="ECO:0000256" key="1">
    <source>
        <dbReference type="ARBA" id="ARBA00022763"/>
    </source>
</evidence>
<dbReference type="SUPFAM" id="SSF46767">
    <property type="entry name" value="Methylated DNA-protein cysteine methyltransferase, C-terminal domain"/>
    <property type="match status" value="1"/>
</dbReference>
<dbReference type="EMBL" id="JACJKS010000019">
    <property type="protein sequence ID" value="MBM6949198.1"/>
    <property type="molecule type" value="Genomic_DNA"/>
</dbReference>
<dbReference type="PANTHER" id="PTHR42942:SF1">
    <property type="entry name" value="ALKYLTRANSFERASE-LIKE PROTEIN 1"/>
    <property type="match status" value="1"/>
</dbReference>
<name>A0A938XED5_9CLOT</name>
<dbReference type="PANTHER" id="PTHR42942">
    <property type="entry name" value="6-O-METHYLGUANINE DNA METHYLTRANSFERASE"/>
    <property type="match status" value="1"/>
</dbReference>
<accession>A0A938XED5</accession>
<comment type="caution">
    <text evidence="3">The sequence shown here is derived from an EMBL/GenBank/DDBJ whole genome shotgun (WGS) entry which is preliminary data.</text>
</comment>
<dbReference type="Pfam" id="PF01035">
    <property type="entry name" value="DNA_binding_1"/>
    <property type="match status" value="1"/>
</dbReference>
<evidence type="ECO:0000313" key="4">
    <source>
        <dbReference type="Proteomes" id="UP000705508"/>
    </source>
</evidence>
<dbReference type="Gene3D" id="1.10.10.10">
    <property type="entry name" value="Winged helix-like DNA-binding domain superfamily/Winged helix DNA-binding domain"/>
    <property type="match status" value="1"/>
</dbReference>
<protein>
    <submittedName>
        <fullName evidence="3">MGMT family protein</fullName>
    </submittedName>
</protein>
<sequence>MDFYERAAIVCRSIPVGRVASYGQIALLCGKPKHARQVGYALNKGKLGADIPAHRVVNGQGFLSGAAAFETFDMQKTLLQGEGVEVRQTGKGWQTDMGRYGWKTTLADAEGFRARFEERGI</sequence>
<organism evidence="3 4">
    <name type="scientific">Mordavella massiliensis</name>
    <dbReference type="NCBI Taxonomy" id="1871024"/>
    <lineage>
        <taxon>Bacteria</taxon>
        <taxon>Bacillati</taxon>
        <taxon>Bacillota</taxon>
        <taxon>Clostridia</taxon>
        <taxon>Eubacteriales</taxon>
        <taxon>Clostridiaceae</taxon>
        <taxon>Mordavella</taxon>
    </lineage>
</organism>
<dbReference type="InterPro" id="IPR014048">
    <property type="entry name" value="MethylDNA_cys_MeTrfase_DNA-bd"/>
</dbReference>
<keyword evidence="1" id="KW-0227">DNA damage</keyword>
<evidence type="ECO:0000313" key="3">
    <source>
        <dbReference type="EMBL" id="MBM6949198.1"/>
    </source>
</evidence>
<dbReference type="GO" id="GO:0003824">
    <property type="term" value="F:catalytic activity"/>
    <property type="evidence" value="ECO:0007669"/>
    <property type="project" value="InterPro"/>
</dbReference>
<feature type="domain" description="Methylated-DNA-[protein]-cysteine S-methyltransferase DNA binding" evidence="2">
    <location>
        <begin position="2"/>
        <end position="84"/>
    </location>
</feature>